<keyword evidence="1" id="KW-0472">Membrane</keyword>
<evidence type="ECO:0000256" key="1">
    <source>
        <dbReference type="SAM" id="Phobius"/>
    </source>
</evidence>
<protein>
    <submittedName>
        <fullName evidence="4">DUF2207 domain-containing protein</fullName>
    </submittedName>
</protein>
<comment type="caution">
    <text evidence="4">The sequence shown here is derived from an EMBL/GenBank/DDBJ whole genome shotgun (WGS) entry which is preliminary data.</text>
</comment>
<keyword evidence="5" id="KW-1185">Reference proteome</keyword>
<dbReference type="EMBL" id="RXIA01000010">
    <property type="protein sequence ID" value="RVU70993.1"/>
    <property type="molecule type" value="Genomic_DNA"/>
</dbReference>
<gene>
    <name evidence="4" type="ORF">EJK17_04625</name>
</gene>
<feature type="domain" description="Predicted membrane protein YciQ-like C-terminal" evidence="3">
    <location>
        <begin position="166"/>
        <end position="302"/>
    </location>
</feature>
<evidence type="ECO:0000313" key="4">
    <source>
        <dbReference type="EMBL" id="RVU70993.1"/>
    </source>
</evidence>
<evidence type="ECO:0000259" key="2">
    <source>
        <dbReference type="Pfam" id="PF09972"/>
    </source>
</evidence>
<reference evidence="4 5" key="1">
    <citation type="submission" date="2018-12" db="EMBL/GenBank/DDBJ databases">
        <authorList>
            <person name="Meng J."/>
        </authorList>
    </citation>
    <scope>NUCLEOTIDE SEQUENCE [LARGE SCALE GENOMIC DNA]</scope>
    <source>
        <strain evidence="4 5">HT111-2</strain>
    </source>
</reference>
<accession>A0A437SVQ0</accession>
<organism evidence="4 5">
    <name type="scientific">Lactobacillus xujianguonis</name>
    <dbReference type="NCBI Taxonomy" id="2495899"/>
    <lineage>
        <taxon>Bacteria</taxon>
        <taxon>Bacillati</taxon>
        <taxon>Bacillota</taxon>
        <taxon>Bacilli</taxon>
        <taxon>Lactobacillales</taxon>
        <taxon>Lactobacillaceae</taxon>
        <taxon>Lactobacillus</taxon>
    </lineage>
</organism>
<evidence type="ECO:0000259" key="3">
    <source>
        <dbReference type="Pfam" id="PF20990"/>
    </source>
</evidence>
<dbReference type="Pfam" id="PF20990">
    <property type="entry name" value="DUF2207_C"/>
    <property type="match status" value="1"/>
</dbReference>
<dbReference type="AlphaFoldDB" id="A0A437SVQ0"/>
<dbReference type="Proteomes" id="UP000288291">
    <property type="component" value="Unassembled WGS sequence"/>
</dbReference>
<feature type="transmembrane region" description="Helical" evidence="1">
    <location>
        <begin position="129"/>
        <end position="147"/>
    </location>
</feature>
<evidence type="ECO:0000313" key="5">
    <source>
        <dbReference type="Proteomes" id="UP000288291"/>
    </source>
</evidence>
<feature type="domain" description="DUF2207" evidence="2">
    <location>
        <begin position="6"/>
        <end position="88"/>
    </location>
</feature>
<dbReference type="Pfam" id="PF09972">
    <property type="entry name" value="DUF2207"/>
    <property type="match status" value="1"/>
</dbReference>
<keyword evidence="1" id="KW-1133">Transmembrane helix</keyword>
<proteinExistence type="predicted"/>
<name>A0A437SVQ0_9LACO</name>
<dbReference type="InterPro" id="IPR018702">
    <property type="entry name" value="DUF2207"/>
</dbReference>
<sequence>MFTAILTNAIKNWADTAELNFKIIGYGWDVPLHNVKAEVIFAKPVKGLKAWAHGDLNSYIDVLPRQGKIVLTDKKMADHQDIEVHALFPTSVTELNESSDYRRQDVLDEEKQLADEANRTRHIAEFKSFFAWGISAFFSIWGIYALIRKKKKGAFPKKESELKRNYEIPAVDPVMALVLDKGREFAFPTNDKKFPAFTAYLMYLAGKHKLKIEPFEQGKLHKTTYYWITLLDSSLLNRQQLLGYLFRRIGDGKSFTTYDLKHNSEARHLYDIYLRWLDAGETRAEREGYFDKKCLMINSFFRSLMALP</sequence>
<keyword evidence="1" id="KW-0812">Transmembrane</keyword>
<dbReference type="InterPro" id="IPR048389">
    <property type="entry name" value="YciQ-like_C"/>
</dbReference>